<comment type="caution">
    <text evidence="4">The sequence shown here is derived from an EMBL/GenBank/DDBJ whole genome shotgun (WGS) entry which is preliminary data.</text>
</comment>
<dbReference type="PANTHER" id="PTHR16301:SF4">
    <property type="entry name" value="IMPACT N-TERMINAL DOMAIN-CONTAINING PROTEIN"/>
    <property type="match status" value="1"/>
</dbReference>
<dbReference type="Pfam" id="PF01205">
    <property type="entry name" value="Impact_N"/>
    <property type="match status" value="1"/>
</dbReference>
<feature type="domain" description="Impact N-terminal" evidence="3">
    <location>
        <begin position="267"/>
        <end position="375"/>
    </location>
</feature>
<keyword evidence="5" id="KW-1185">Reference proteome</keyword>
<dbReference type="GO" id="GO:0005737">
    <property type="term" value="C:cytoplasm"/>
    <property type="evidence" value="ECO:0007669"/>
    <property type="project" value="TreeGrafter"/>
</dbReference>
<reference evidence="4 5" key="1">
    <citation type="journal article" date="2020" name="bioRxiv">
        <title>Whole genome comparisons of ergot fungi reveals the divergence and evolution of species within the genus Claviceps are the result of varying mechanisms driving genome evolution and host range expansion.</title>
        <authorList>
            <person name="Wyka S.A."/>
            <person name="Mondo S.J."/>
            <person name="Liu M."/>
            <person name="Dettman J."/>
            <person name="Nalam V."/>
            <person name="Broders K.D."/>
        </authorList>
    </citation>
    <scope>NUCLEOTIDE SEQUENCE [LARGE SCALE GENOMIC DNA]</scope>
    <source>
        <strain evidence="4 5">CCC 1485</strain>
    </source>
</reference>
<dbReference type="GO" id="GO:0006446">
    <property type="term" value="P:regulation of translational initiation"/>
    <property type="evidence" value="ECO:0007669"/>
    <property type="project" value="TreeGrafter"/>
</dbReference>
<dbReference type="InterPro" id="IPR036956">
    <property type="entry name" value="Impact_N_sf"/>
</dbReference>
<protein>
    <recommendedName>
        <fullName evidence="3">Impact N-terminal domain-containing protein</fullName>
    </recommendedName>
</protein>
<evidence type="ECO:0000313" key="5">
    <source>
        <dbReference type="Proteomes" id="UP000706124"/>
    </source>
</evidence>
<dbReference type="InterPro" id="IPR001498">
    <property type="entry name" value="Impact_N"/>
</dbReference>
<accession>A0A9P7MGI0</accession>
<dbReference type="GO" id="GO:0140469">
    <property type="term" value="P:GCN2-mediated signaling"/>
    <property type="evidence" value="ECO:0007669"/>
    <property type="project" value="TreeGrafter"/>
</dbReference>
<organism evidence="4 5">
    <name type="scientific">Claviceps pazoutovae</name>
    <dbReference type="NCBI Taxonomy" id="1649127"/>
    <lineage>
        <taxon>Eukaryota</taxon>
        <taxon>Fungi</taxon>
        <taxon>Dikarya</taxon>
        <taxon>Ascomycota</taxon>
        <taxon>Pezizomycotina</taxon>
        <taxon>Sordariomycetes</taxon>
        <taxon>Hypocreomycetidae</taxon>
        <taxon>Hypocreales</taxon>
        <taxon>Clavicipitaceae</taxon>
        <taxon>Claviceps</taxon>
    </lineage>
</organism>
<dbReference type="Gene3D" id="3.30.230.30">
    <property type="entry name" value="Impact, N-terminal domain"/>
    <property type="match status" value="1"/>
</dbReference>
<dbReference type="Proteomes" id="UP000706124">
    <property type="component" value="Unassembled WGS sequence"/>
</dbReference>
<dbReference type="SUPFAM" id="SSF54211">
    <property type="entry name" value="Ribosomal protein S5 domain 2-like"/>
    <property type="match status" value="1"/>
</dbReference>
<dbReference type="OrthoDB" id="514070at2759"/>
<comment type="similarity">
    <text evidence="1">Belongs to the IMPACT family.</text>
</comment>
<dbReference type="PROSITE" id="PS00910">
    <property type="entry name" value="UPF0029"/>
    <property type="match status" value="1"/>
</dbReference>
<dbReference type="InterPro" id="IPR020569">
    <property type="entry name" value="UPF0029_Impact_CS"/>
</dbReference>
<sequence length="523" mass="56624">MPDHGDIHELLRMLTSRKVPVMAAMGYVKTLQDQGLRSVQQIAQAPLSTLEAAIPDSRVARSLYSACRLHIKSAPKRAAAEEAGEGAPAPDAKRARLEPHKRDLDYGTMSAEELETALGLPLERDEDAIRQTTVVTNRAPLVLAFAVEILRFTMPAQPPSSRLSLGQAVVSANSRSKAVSIGIDRRPPAACKEQIPDGQPKVSVLGRQVAVLKRGGYTWKSAAEEAPSTTTSIIPAAAAQETVGKGKDVAVETGTRTWTASQKLSSKSSTFIAHTADLTSPSLRTSLMKGLMSDKPDLETATHNVWALRCSYGNSPLVQEASSDDGETGAGNFLLGIMREAHITNTLVILTRWYGGVMLGPDRWRLMRECVNDALSARRRTCTITGEEALWGLDLDNKTPSPTTIGMPIHRPEGARNYLLRSFASAALSDRDGGDGRREGKKTLVALQDEKQVNLGRLLGALRLLFESWAGVLSRDELDRRAWSWYVAVRPDVEAGPSGWGAKGELPLSKILDLRRREGGSSG</sequence>
<gene>
    <name evidence="4" type="ORF">E4U60_006084</name>
</gene>
<proteinExistence type="inferred from homology"/>
<evidence type="ECO:0000256" key="2">
    <source>
        <dbReference type="SAM" id="MobiDB-lite"/>
    </source>
</evidence>
<evidence type="ECO:0000259" key="3">
    <source>
        <dbReference type="Pfam" id="PF01205"/>
    </source>
</evidence>
<evidence type="ECO:0000256" key="1">
    <source>
        <dbReference type="ARBA" id="ARBA00007665"/>
    </source>
</evidence>
<dbReference type="InterPro" id="IPR023582">
    <property type="entry name" value="Impact"/>
</dbReference>
<feature type="region of interest" description="Disordered" evidence="2">
    <location>
        <begin position="76"/>
        <end position="98"/>
    </location>
</feature>
<evidence type="ECO:0000313" key="4">
    <source>
        <dbReference type="EMBL" id="KAG5944332.1"/>
    </source>
</evidence>
<dbReference type="InterPro" id="IPR020568">
    <property type="entry name" value="Ribosomal_Su5_D2-typ_SF"/>
</dbReference>
<dbReference type="PANTHER" id="PTHR16301">
    <property type="entry name" value="IMPACT-RELATED"/>
    <property type="match status" value="1"/>
</dbReference>
<dbReference type="AlphaFoldDB" id="A0A9P7MGI0"/>
<dbReference type="EMBL" id="SRPO01000057">
    <property type="protein sequence ID" value="KAG5944332.1"/>
    <property type="molecule type" value="Genomic_DNA"/>
</dbReference>
<name>A0A9P7MGI0_9HYPO</name>